<keyword evidence="1" id="KW-0472">Membrane</keyword>
<feature type="transmembrane region" description="Helical" evidence="1">
    <location>
        <begin position="201"/>
        <end position="220"/>
    </location>
</feature>
<feature type="transmembrane region" description="Helical" evidence="1">
    <location>
        <begin position="226"/>
        <end position="244"/>
    </location>
</feature>
<evidence type="ECO:0000313" key="3">
    <source>
        <dbReference type="EMBL" id="RXK56441.1"/>
    </source>
</evidence>
<accession>A0A4Q1CBX7</accession>
<name>A0A4Q1CBX7_9BACT</name>
<dbReference type="OrthoDB" id="1120077at2"/>
<feature type="transmembrane region" description="Helical" evidence="1">
    <location>
        <begin position="107"/>
        <end position="126"/>
    </location>
</feature>
<keyword evidence="1" id="KW-1133">Transmembrane helix</keyword>
<gene>
    <name evidence="3" type="ORF">ESB00_11410</name>
</gene>
<sequence>MQKHVRWLMTEIDRWEAEGVVSVEQAGKLRARYASTAPAVPWGLLVFATAGAIVVGLGVILLFAYNWDEISKFGKLALVLGSVIAAHTFGIRLLARAGWQAKLGEALTVLGTMLYGAGIWLVAQIYHIDEHYPNGFLFWALGALAMAWALRSTAQGLMATVLILIWGCSETFGFNNAQYWAVLLVVGGIVPLAWRQRSALLLAAALAVIQFLIAVNATYWGGEAHSLTTSLALGVLLLAAARWCTIYRPDFGGGASVMAFFGWGAFLVCAYVLSFHEAADDLLDWSNSNGSDVFLAAGFGWSLFAAGLIAWVLLARRALVLKSISVPVEDWLLPIALVYCFGLAVIGVQALELFVAWSFNLMLLGVAIMWMWRGCRESLLRPTVLGSVLLSFVVFARYFDLFESMASRGVAFIILGGIFFAEAMYYRKVRRETGGGA</sequence>
<feature type="transmembrane region" description="Helical" evidence="1">
    <location>
        <begin position="42"/>
        <end position="64"/>
    </location>
</feature>
<feature type="transmembrane region" description="Helical" evidence="1">
    <location>
        <begin position="177"/>
        <end position="194"/>
    </location>
</feature>
<dbReference type="EMBL" id="SDHX01000001">
    <property type="protein sequence ID" value="RXK56441.1"/>
    <property type="molecule type" value="Genomic_DNA"/>
</dbReference>
<keyword evidence="1" id="KW-0812">Transmembrane</keyword>
<feature type="transmembrane region" description="Helical" evidence="1">
    <location>
        <begin position="293"/>
        <end position="319"/>
    </location>
</feature>
<dbReference type="Pfam" id="PF09925">
    <property type="entry name" value="DUF2157"/>
    <property type="match status" value="1"/>
</dbReference>
<feature type="transmembrane region" description="Helical" evidence="1">
    <location>
        <begin position="379"/>
        <end position="399"/>
    </location>
</feature>
<dbReference type="Proteomes" id="UP000290218">
    <property type="component" value="Unassembled WGS sequence"/>
</dbReference>
<feature type="domain" description="DUF2157" evidence="2">
    <location>
        <begin position="13"/>
        <end position="154"/>
    </location>
</feature>
<protein>
    <submittedName>
        <fullName evidence="3">DUF2157 domain-containing protein</fullName>
    </submittedName>
</protein>
<dbReference type="AlphaFoldDB" id="A0A4Q1CBX7"/>
<evidence type="ECO:0000313" key="4">
    <source>
        <dbReference type="Proteomes" id="UP000290218"/>
    </source>
</evidence>
<reference evidence="3 4" key="1">
    <citation type="submission" date="2019-01" db="EMBL/GenBank/DDBJ databases">
        <title>Lacunisphaera sp. strain TWA-58.</title>
        <authorList>
            <person name="Chen W.-M."/>
        </authorList>
    </citation>
    <scope>NUCLEOTIDE SEQUENCE [LARGE SCALE GENOMIC DNA]</scope>
    <source>
        <strain evidence="3 4">TWA-58</strain>
    </source>
</reference>
<feature type="transmembrane region" description="Helical" evidence="1">
    <location>
        <begin position="331"/>
        <end position="348"/>
    </location>
</feature>
<evidence type="ECO:0000256" key="1">
    <source>
        <dbReference type="SAM" id="Phobius"/>
    </source>
</evidence>
<feature type="transmembrane region" description="Helical" evidence="1">
    <location>
        <begin position="76"/>
        <end position="95"/>
    </location>
</feature>
<organism evidence="3 4">
    <name type="scientific">Oleiharenicola lentus</name>
    <dbReference type="NCBI Taxonomy" id="2508720"/>
    <lineage>
        <taxon>Bacteria</taxon>
        <taxon>Pseudomonadati</taxon>
        <taxon>Verrucomicrobiota</taxon>
        <taxon>Opitutia</taxon>
        <taxon>Opitutales</taxon>
        <taxon>Opitutaceae</taxon>
        <taxon>Oleiharenicola</taxon>
    </lineage>
</organism>
<comment type="caution">
    <text evidence="3">The sequence shown here is derived from an EMBL/GenBank/DDBJ whole genome shotgun (WGS) entry which is preliminary data.</text>
</comment>
<feature type="transmembrane region" description="Helical" evidence="1">
    <location>
        <begin position="138"/>
        <end position="165"/>
    </location>
</feature>
<evidence type="ECO:0000259" key="2">
    <source>
        <dbReference type="Pfam" id="PF09925"/>
    </source>
</evidence>
<feature type="transmembrane region" description="Helical" evidence="1">
    <location>
        <begin position="251"/>
        <end position="273"/>
    </location>
</feature>
<dbReference type="RefSeq" id="WP_129047809.1">
    <property type="nucleotide sequence ID" value="NZ_SDHX01000001.1"/>
</dbReference>
<feature type="transmembrane region" description="Helical" evidence="1">
    <location>
        <begin position="405"/>
        <end position="426"/>
    </location>
</feature>
<keyword evidence="4" id="KW-1185">Reference proteome</keyword>
<dbReference type="InterPro" id="IPR018677">
    <property type="entry name" value="DUF2157"/>
</dbReference>
<proteinExistence type="predicted"/>